<reference evidence="2 3" key="1">
    <citation type="submission" date="2024-08" db="EMBL/GenBank/DDBJ databases">
        <authorList>
            <person name="Cucini C."/>
            <person name="Frati F."/>
        </authorList>
    </citation>
    <scope>NUCLEOTIDE SEQUENCE [LARGE SCALE GENOMIC DNA]</scope>
</reference>
<name>A0ABP1RXD0_9HEXA</name>
<dbReference type="EMBL" id="CAXLJM020000121">
    <property type="protein sequence ID" value="CAL8138016.1"/>
    <property type="molecule type" value="Genomic_DNA"/>
</dbReference>
<feature type="compositionally biased region" description="Basic and acidic residues" evidence="1">
    <location>
        <begin position="1"/>
        <end position="17"/>
    </location>
</feature>
<gene>
    <name evidence="2" type="ORF">ODALV1_LOCUS27183</name>
</gene>
<feature type="compositionally biased region" description="Polar residues" evidence="1">
    <location>
        <begin position="18"/>
        <end position="29"/>
    </location>
</feature>
<dbReference type="Proteomes" id="UP001642540">
    <property type="component" value="Unassembled WGS sequence"/>
</dbReference>
<accession>A0ABP1RXD0</accession>
<organism evidence="2 3">
    <name type="scientific">Orchesella dallaii</name>
    <dbReference type="NCBI Taxonomy" id="48710"/>
    <lineage>
        <taxon>Eukaryota</taxon>
        <taxon>Metazoa</taxon>
        <taxon>Ecdysozoa</taxon>
        <taxon>Arthropoda</taxon>
        <taxon>Hexapoda</taxon>
        <taxon>Collembola</taxon>
        <taxon>Entomobryomorpha</taxon>
        <taxon>Entomobryoidea</taxon>
        <taxon>Orchesellidae</taxon>
        <taxon>Orchesellinae</taxon>
        <taxon>Orchesella</taxon>
    </lineage>
</organism>
<proteinExistence type="predicted"/>
<protein>
    <submittedName>
        <fullName evidence="2">Uncharacterized protein</fullName>
    </submittedName>
</protein>
<evidence type="ECO:0000256" key="1">
    <source>
        <dbReference type="SAM" id="MobiDB-lite"/>
    </source>
</evidence>
<feature type="region of interest" description="Disordered" evidence="1">
    <location>
        <begin position="1"/>
        <end position="69"/>
    </location>
</feature>
<comment type="caution">
    <text evidence="2">The sequence shown here is derived from an EMBL/GenBank/DDBJ whole genome shotgun (WGS) entry which is preliminary data.</text>
</comment>
<evidence type="ECO:0000313" key="2">
    <source>
        <dbReference type="EMBL" id="CAL8138016.1"/>
    </source>
</evidence>
<evidence type="ECO:0000313" key="3">
    <source>
        <dbReference type="Proteomes" id="UP001642540"/>
    </source>
</evidence>
<sequence length="112" mass="13228">MEVEKKDEDLLSHHQKPEQTQPYSISPASNIEAEAEKLLSRKGEKDDHDDHDDDHDLKGNRTSREKEHVAFHSIAKRVEVKATIKESSKKMHFPVYYARARRRIYIFEWGKQ</sequence>
<feature type="compositionally biased region" description="Basic and acidic residues" evidence="1">
    <location>
        <begin position="34"/>
        <end position="69"/>
    </location>
</feature>
<keyword evidence="3" id="KW-1185">Reference proteome</keyword>